<keyword evidence="1" id="KW-0472">Membrane</keyword>
<evidence type="ECO:0000256" key="1">
    <source>
        <dbReference type="SAM" id="Phobius"/>
    </source>
</evidence>
<protein>
    <recommendedName>
        <fullName evidence="4">Transmembrane protein</fullName>
    </recommendedName>
</protein>
<keyword evidence="1" id="KW-1133">Transmembrane helix</keyword>
<gene>
    <name evidence="2" type="ORF">GJA_676</name>
</gene>
<keyword evidence="3" id="KW-1185">Reference proteome</keyword>
<dbReference type="STRING" id="1349767.GJA_676"/>
<dbReference type="HOGENOM" id="CLU_137442_1_0_4"/>
<evidence type="ECO:0008006" key="4">
    <source>
        <dbReference type="Google" id="ProtNLM"/>
    </source>
</evidence>
<evidence type="ECO:0000313" key="2">
    <source>
        <dbReference type="EMBL" id="CDG81335.1"/>
    </source>
</evidence>
<dbReference type="EMBL" id="HG322949">
    <property type="protein sequence ID" value="CDG81335.1"/>
    <property type="molecule type" value="Genomic_DNA"/>
</dbReference>
<dbReference type="PATRIC" id="fig|1349767.4.peg.2388"/>
<name>W0V137_9BURK</name>
<proteinExistence type="predicted"/>
<feature type="transmembrane region" description="Helical" evidence="1">
    <location>
        <begin position="50"/>
        <end position="73"/>
    </location>
</feature>
<organism evidence="2 3">
    <name type="scientific">Janthinobacterium agaricidamnosum NBRC 102515 = DSM 9628</name>
    <dbReference type="NCBI Taxonomy" id="1349767"/>
    <lineage>
        <taxon>Bacteria</taxon>
        <taxon>Pseudomonadati</taxon>
        <taxon>Pseudomonadota</taxon>
        <taxon>Betaproteobacteria</taxon>
        <taxon>Burkholderiales</taxon>
        <taxon>Oxalobacteraceae</taxon>
        <taxon>Janthinobacterium</taxon>
    </lineage>
</organism>
<reference evidence="2 3" key="1">
    <citation type="journal article" date="2015" name="Genome Announc.">
        <title>Genome Sequence of Mushroom Soft-Rot Pathogen Janthinobacterium agaricidamnosum.</title>
        <authorList>
            <person name="Graupner K."/>
            <person name="Lackner G."/>
            <person name="Hertweck C."/>
        </authorList>
    </citation>
    <scope>NUCLEOTIDE SEQUENCE [LARGE SCALE GENOMIC DNA]</scope>
    <source>
        <strain evidence="3">NBRC 102515 / DSM 9628</strain>
    </source>
</reference>
<dbReference type="KEGG" id="jag:GJA_676"/>
<keyword evidence="1" id="KW-0812">Transmembrane</keyword>
<dbReference type="AlphaFoldDB" id="W0V137"/>
<accession>W0V137</accession>
<dbReference type="Proteomes" id="UP000027604">
    <property type="component" value="Chromosome I"/>
</dbReference>
<sequence length="91" mass="9449">MAMAGLAALSFYLASPHQTLWPAAPAGSRWLRWLSLPLAGGAVAAAAQAYGAWCGVWIACSGLMTGLVLLPYLDAWLRGRKQAAAGGRHVG</sequence>
<evidence type="ECO:0000313" key="3">
    <source>
        <dbReference type="Proteomes" id="UP000027604"/>
    </source>
</evidence>